<accession>L7ML87</accession>
<protein>
    <recommendedName>
        <fullName evidence="3">Secreted peptide</fullName>
    </recommendedName>
</protein>
<proteinExistence type="evidence at transcript level"/>
<organism evidence="2">
    <name type="scientific">Rhipicephalus pulchellus</name>
    <name type="common">Yellow backed tick</name>
    <name type="synonym">Dermacentor pulchellus</name>
    <dbReference type="NCBI Taxonomy" id="72859"/>
    <lineage>
        <taxon>Eukaryota</taxon>
        <taxon>Metazoa</taxon>
        <taxon>Ecdysozoa</taxon>
        <taxon>Arthropoda</taxon>
        <taxon>Chelicerata</taxon>
        <taxon>Arachnida</taxon>
        <taxon>Acari</taxon>
        <taxon>Parasitiformes</taxon>
        <taxon>Ixodida</taxon>
        <taxon>Ixodoidea</taxon>
        <taxon>Ixodidae</taxon>
        <taxon>Rhipicephalinae</taxon>
        <taxon>Rhipicephalus</taxon>
        <taxon>Rhipicephalus</taxon>
    </lineage>
</organism>
<keyword evidence="1" id="KW-0732">Signal</keyword>
<feature type="chain" id="PRO_5003982131" description="Secreted peptide" evidence="1">
    <location>
        <begin position="19"/>
        <end position="118"/>
    </location>
</feature>
<sequence length="118" mass="13283">MWIYRPFLCFMQVCVGLAASTVQPHQAVNTGLRRPYLTNYEVWPLIASASSMPLVQPTLLHDDAPLLPQDNLSEAPLVVRHATSARCLKKHRPQALTFCGHGGPSTSMWIYRPFLCFM</sequence>
<reference evidence="2" key="1">
    <citation type="submission" date="2012-11" db="EMBL/GenBank/DDBJ databases">
        <authorList>
            <person name="Lucero-Rivera Y.E."/>
            <person name="Tovar-Ramirez D."/>
        </authorList>
    </citation>
    <scope>NUCLEOTIDE SEQUENCE</scope>
    <source>
        <tissue evidence="2">Salivary gland</tissue>
    </source>
</reference>
<reference evidence="2" key="2">
    <citation type="journal article" date="2015" name="J. Proteomics">
        <title>Sexual differences in the sialomes of the zebra tick, Rhipicephalus pulchellus.</title>
        <authorList>
            <person name="Tan A.W."/>
            <person name="Francischetti I.M."/>
            <person name="Slovak M."/>
            <person name="Kini R.M."/>
            <person name="Ribeiro J.M."/>
        </authorList>
    </citation>
    <scope>NUCLEOTIDE SEQUENCE</scope>
    <source>
        <tissue evidence="2">Salivary gland</tissue>
    </source>
</reference>
<feature type="signal peptide" evidence="1">
    <location>
        <begin position="1"/>
        <end position="18"/>
    </location>
</feature>
<dbReference type="EMBL" id="GACK01000472">
    <property type="protein sequence ID" value="JAA64562.1"/>
    <property type="molecule type" value="mRNA"/>
</dbReference>
<evidence type="ECO:0000256" key="1">
    <source>
        <dbReference type="SAM" id="SignalP"/>
    </source>
</evidence>
<evidence type="ECO:0008006" key="3">
    <source>
        <dbReference type="Google" id="ProtNLM"/>
    </source>
</evidence>
<name>L7ML87_RHIPC</name>
<dbReference type="AlphaFoldDB" id="L7ML87"/>
<evidence type="ECO:0000313" key="2">
    <source>
        <dbReference type="EMBL" id="JAA64562.1"/>
    </source>
</evidence>
<feature type="non-terminal residue" evidence="2">
    <location>
        <position position="118"/>
    </location>
</feature>